<name>A0AAD4RYB7_9MAGN</name>
<evidence type="ECO:0000259" key="1">
    <source>
        <dbReference type="SMART" id="SM00256"/>
    </source>
</evidence>
<dbReference type="Pfam" id="PF08268">
    <property type="entry name" value="FBA_3"/>
    <property type="match status" value="1"/>
</dbReference>
<proteinExistence type="predicted"/>
<dbReference type="InterPro" id="IPR050796">
    <property type="entry name" value="SCF_F-box_component"/>
</dbReference>
<dbReference type="InterPro" id="IPR001810">
    <property type="entry name" value="F-box_dom"/>
</dbReference>
<dbReference type="AlphaFoldDB" id="A0AAD4RYB7"/>
<evidence type="ECO:0000313" key="4">
    <source>
        <dbReference type="Proteomes" id="UP001202328"/>
    </source>
</evidence>
<dbReference type="SMART" id="SM00256">
    <property type="entry name" value="FBOX"/>
    <property type="match status" value="1"/>
</dbReference>
<gene>
    <name evidence="3" type="ORF">MKW98_012936</name>
    <name evidence="2" type="ORF">MKW98_016139</name>
</gene>
<accession>A0AAD4RYB7</accession>
<dbReference type="PANTHER" id="PTHR31672:SF13">
    <property type="entry name" value="F-BOX PROTEIN CPR30-LIKE"/>
    <property type="match status" value="1"/>
</dbReference>
<dbReference type="InterPro" id="IPR017451">
    <property type="entry name" value="F-box-assoc_interact_dom"/>
</dbReference>
<dbReference type="EMBL" id="JAJJMB010016505">
    <property type="protein sequence ID" value="KAI3846696.1"/>
    <property type="molecule type" value="Genomic_DNA"/>
</dbReference>
<dbReference type="NCBIfam" id="TIGR01640">
    <property type="entry name" value="F_box_assoc_1"/>
    <property type="match status" value="1"/>
</dbReference>
<evidence type="ECO:0000313" key="2">
    <source>
        <dbReference type="EMBL" id="KAI3843392.1"/>
    </source>
</evidence>
<organism evidence="2 4">
    <name type="scientific">Papaver atlanticum</name>
    <dbReference type="NCBI Taxonomy" id="357466"/>
    <lineage>
        <taxon>Eukaryota</taxon>
        <taxon>Viridiplantae</taxon>
        <taxon>Streptophyta</taxon>
        <taxon>Embryophyta</taxon>
        <taxon>Tracheophyta</taxon>
        <taxon>Spermatophyta</taxon>
        <taxon>Magnoliopsida</taxon>
        <taxon>Ranunculales</taxon>
        <taxon>Papaveraceae</taxon>
        <taxon>Papaveroideae</taxon>
        <taxon>Papaver</taxon>
    </lineage>
</organism>
<protein>
    <recommendedName>
        <fullName evidence="1">F-box domain-containing protein</fullName>
    </recommendedName>
</protein>
<sequence length="505" mass="57672">MASPNYADNGGFGYVADDLILSDILSRLPVKSIMRFKSVCKHWRSMIKYNRCFIDLYNRRSQERQSRSKSSSTTTATLFLSPVTGYGSFKTRPVPLDISNAETADEAAGTEINMISFSHNDHHGESSGVVAPVYSFHSNVVLPFSKPENPIGLLSGPRKSMLEPTHGLVCFVNLDNYGSVVIYNPSTRDKTSWIRTRTSIVLEAVDQNLNCDSADSPYSTRTFYSCMFGFGFDSIAKQHKVLCIYQIDIRVLAYVSDENGYSYPVLCDQYRETHCEVMTVGENTWKDIDEDFGHQNIELFEHDHKPIHVNGSIYWMCNKYTDDEPKSNIAIMAFNLGSETFRVISIPTFILDDLWRLNWLEISSKWANELVDVDGRIAILNVQGDDQCRGGEQWINIWICTEDNEKIGSTGVGANWTKEKMLMPCSLEELNYISLKAITGTDLIITKFFRNSCLLQPESSEYLQCYNRKNKKFYKKQVDMTLDHTRHYDITTFFETLTPVQTNIR</sequence>
<dbReference type="Proteomes" id="UP001202328">
    <property type="component" value="Unassembled WGS sequence"/>
</dbReference>
<dbReference type="PANTHER" id="PTHR31672">
    <property type="entry name" value="BNACNNG10540D PROTEIN"/>
    <property type="match status" value="1"/>
</dbReference>
<keyword evidence="4" id="KW-1185">Reference proteome</keyword>
<comment type="caution">
    <text evidence="2">The sequence shown here is derived from an EMBL/GenBank/DDBJ whole genome shotgun (WGS) entry which is preliminary data.</text>
</comment>
<dbReference type="Pfam" id="PF00646">
    <property type="entry name" value="F-box"/>
    <property type="match status" value="1"/>
</dbReference>
<evidence type="ECO:0000313" key="3">
    <source>
        <dbReference type="EMBL" id="KAI3846696.1"/>
    </source>
</evidence>
<dbReference type="SUPFAM" id="SSF81383">
    <property type="entry name" value="F-box domain"/>
    <property type="match status" value="1"/>
</dbReference>
<dbReference type="InterPro" id="IPR013187">
    <property type="entry name" value="F-box-assoc_dom_typ3"/>
</dbReference>
<feature type="domain" description="F-box" evidence="1">
    <location>
        <begin position="16"/>
        <end position="56"/>
    </location>
</feature>
<dbReference type="EMBL" id="JAJJMB010016950">
    <property type="protein sequence ID" value="KAI3843392.1"/>
    <property type="molecule type" value="Genomic_DNA"/>
</dbReference>
<dbReference type="InterPro" id="IPR036047">
    <property type="entry name" value="F-box-like_dom_sf"/>
</dbReference>
<reference evidence="2" key="1">
    <citation type="submission" date="2022-04" db="EMBL/GenBank/DDBJ databases">
        <title>A functionally conserved STORR gene fusion in Papaver species that diverged 16.8 million years ago.</title>
        <authorList>
            <person name="Catania T."/>
        </authorList>
    </citation>
    <scope>NUCLEOTIDE SEQUENCE</scope>
    <source>
        <strain evidence="2">S-188037</strain>
    </source>
</reference>
<dbReference type="Gene3D" id="1.20.1280.50">
    <property type="match status" value="1"/>
</dbReference>
<dbReference type="CDD" id="cd22157">
    <property type="entry name" value="F-box_AtFBW1-like"/>
    <property type="match status" value="1"/>
</dbReference>